<dbReference type="GO" id="GO:0006508">
    <property type="term" value="P:proteolysis"/>
    <property type="evidence" value="ECO:0007669"/>
    <property type="project" value="UniProtKB-KW"/>
</dbReference>
<accession>A0A100XZ06</accession>
<dbReference type="OrthoDB" id="308128at2157"/>
<protein>
    <submittedName>
        <fullName evidence="2">Zinc-dependent protease</fullName>
    </submittedName>
</protein>
<dbReference type="EMBL" id="LLYW01000010">
    <property type="protein sequence ID" value="KUH34117.1"/>
    <property type="molecule type" value="Genomic_DNA"/>
</dbReference>
<evidence type="ECO:0000313" key="3">
    <source>
        <dbReference type="Proteomes" id="UP000053462"/>
    </source>
</evidence>
<dbReference type="Pfam" id="PF01863">
    <property type="entry name" value="YgjP-like"/>
    <property type="match status" value="1"/>
</dbReference>
<gene>
    <name evidence="2" type="ORF">APY94_03375</name>
</gene>
<reference evidence="2 3" key="1">
    <citation type="submission" date="2015-10" db="EMBL/GenBank/DDBJ databases">
        <title>Draft genome sequence of Thermococcus celericrescens strain DSM 17994.</title>
        <authorList>
            <person name="Hong S.-J."/>
            <person name="Park C.-E."/>
            <person name="Shin J.-H."/>
        </authorList>
    </citation>
    <scope>NUCLEOTIDE SEQUENCE [LARGE SCALE GENOMIC DNA]</scope>
    <source>
        <strain evidence="2 3">DSM 17994</strain>
    </source>
</reference>
<dbReference type="Proteomes" id="UP000053462">
    <property type="component" value="Unassembled WGS sequence"/>
</dbReference>
<feature type="domain" description="YgjP-like metallopeptidase" evidence="1">
    <location>
        <begin position="13"/>
        <end position="203"/>
    </location>
</feature>
<dbReference type="RefSeq" id="WP_058938294.1">
    <property type="nucleotide sequence ID" value="NZ_LLYW01000010.1"/>
</dbReference>
<dbReference type="AlphaFoldDB" id="A0A100XZ06"/>
<evidence type="ECO:0000313" key="2">
    <source>
        <dbReference type="EMBL" id="KUH34117.1"/>
    </source>
</evidence>
<dbReference type="PANTHER" id="PTHR30399">
    <property type="entry name" value="UNCHARACTERIZED PROTEIN YGJP"/>
    <property type="match status" value="1"/>
</dbReference>
<proteinExistence type="predicted"/>
<sequence>MGVEYRVIRRDVKYPRIEISPLGEVKVIVPPNAEAEDLVKRKKEWIEKKLREIEEAKMKFLQLSNKLILDGEFYELIESEEFGVNPKFHVVLLPKDDLGMLKRWLKSQLREELEFKVRLFSSVFGVKYRKIYIRFQRTKWASCSEKGNLSFNLMLMALPEELRDYIIIHEVAHLKFQKHSRAFWELVREYYPDYMRAQRGLREYWLALQYNEVWRKLREV</sequence>
<keyword evidence="2" id="KW-0645">Protease</keyword>
<dbReference type="PANTHER" id="PTHR30399:SF1">
    <property type="entry name" value="UTP PYROPHOSPHATASE"/>
    <property type="match status" value="1"/>
</dbReference>
<dbReference type="InterPro" id="IPR053136">
    <property type="entry name" value="UTP_pyrophosphatase-like"/>
</dbReference>
<name>A0A100XZ06_9EURY</name>
<dbReference type="CDD" id="cd07344">
    <property type="entry name" value="M48_yhfN_like"/>
    <property type="match status" value="1"/>
</dbReference>
<comment type="caution">
    <text evidence="2">The sequence shown here is derived from an EMBL/GenBank/DDBJ whole genome shotgun (WGS) entry which is preliminary data.</text>
</comment>
<organism evidence="2 3">
    <name type="scientific">Thermococcus celericrescens</name>
    <dbReference type="NCBI Taxonomy" id="227598"/>
    <lineage>
        <taxon>Archaea</taxon>
        <taxon>Methanobacteriati</taxon>
        <taxon>Methanobacteriota</taxon>
        <taxon>Thermococci</taxon>
        <taxon>Thermococcales</taxon>
        <taxon>Thermococcaceae</taxon>
        <taxon>Thermococcus</taxon>
    </lineage>
</organism>
<keyword evidence="2" id="KW-0378">Hydrolase</keyword>
<dbReference type="Gene3D" id="3.30.2010.10">
    <property type="entry name" value="Metalloproteases ('zincins'), catalytic domain"/>
    <property type="match status" value="1"/>
</dbReference>
<evidence type="ECO:0000259" key="1">
    <source>
        <dbReference type="Pfam" id="PF01863"/>
    </source>
</evidence>
<dbReference type="InterPro" id="IPR002725">
    <property type="entry name" value="YgjP-like_metallopeptidase"/>
</dbReference>
<dbReference type="GO" id="GO:0008233">
    <property type="term" value="F:peptidase activity"/>
    <property type="evidence" value="ECO:0007669"/>
    <property type="project" value="UniProtKB-KW"/>
</dbReference>
<keyword evidence="3" id="KW-1185">Reference proteome</keyword>